<dbReference type="InterPro" id="IPR033121">
    <property type="entry name" value="PEPTIDASE_A1"/>
</dbReference>
<gene>
    <name evidence="4" type="ORF">V5799_018742</name>
</gene>
<organism evidence="4 5">
    <name type="scientific">Amblyomma americanum</name>
    <name type="common">Lone star tick</name>
    <dbReference type="NCBI Taxonomy" id="6943"/>
    <lineage>
        <taxon>Eukaryota</taxon>
        <taxon>Metazoa</taxon>
        <taxon>Ecdysozoa</taxon>
        <taxon>Arthropoda</taxon>
        <taxon>Chelicerata</taxon>
        <taxon>Arachnida</taxon>
        <taxon>Acari</taxon>
        <taxon>Parasitiformes</taxon>
        <taxon>Ixodida</taxon>
        <taxon>Ixodoidea</taxon>
        <taxon>Ixodidae</taxon>
        <taxon>Amblyomminae</taxon>
        <taxon>Amblyomma</taxon>
    </lineage>
</organism>
<dbReference type="EMBL" id="JARKHS020009382">
    <property type="protein sequence ID" value="KAK8779916.1"/>
    <property type="molecule type" value="Genomic_DNA"/>
</dbReference>
<dbReference type="Pfam" id="PF00026">
    <property type="entry name" value="Asp"/>
    <property type="match status" value="2"/>
</dbReference>
<keyword evidence="5" id="KW-1185">Reference proteome</keyword>
<dbReference type="PRINTS" id="PR00792">
    <property type="entry name" value="PEPSIN"/>
</dbReference>
<evidence type="ECO:0000256" key="2">
    <source>
        <dbReference type="SAM" id="SignalP"/>
    </source>
</evidence>
<dbReference type="Gene3D" id="2.40.70.10">
    <property type="entry name" value="Acid Proteases"/>
    <property type="match status" value="2"/>
</dbReference>
<keyword evidence="2" id="KW-0732">Signal</keyword>
<comment type="caution">
    <text evidence="4">The sequence shown here is derived from an EMBL/GenBank/DDBJ whole genome shotgun (WGS) entry which is preliminary data.</text>
</comment>
<dbReference type="PROSITE" id="PS51767">
    <property type="entry name" value="PEPTIDASE_A1"/>
    <property type="match status" value="1"/>
</dbReference>
<name>A0AAQ4EYJ6_AMBAM</name>
<accession>A0AAQ4EYJ6</accession>
<feature type="signal peptide" evidence="2">
    <location>
        <begin position="1"/>
        <end position="18"/>
    </location>
</feature>
<dbReference type="GO" id="GO:0006508">
    <property type="term" value="P:proteolysis"/>
    <property type="evidence" value="ECO:0007669"/>
    <property type="project" value="InterPro"/>
</dbReference>
<proteinExistence type="inferred from homology"/>
<dbReference type="InterPro" id="IPR021109">
    <property type="entry name" value="Peptidase_aspartic_dom_sf"/>
</dbReference>
<dbReference type="PANTHER" id="PTHR47966:SF51">
    <property type="entry name" value="BETA-SITE APP-CLEAVING ENZYME, ISOFORM A-RELATED"/>
    <property type="match status" value="1"/>
</dbReference>
<protein>
    <recommendedName>
        <fullName evidence="3">Peptidase A1 domain-containing protein</fullName>
    </recommendedName>
</protein>
<dbReference type="GO" id="GO:0004190">
    <property type="term" value="F:aspartic-type endopeptidase activity"/>
    <property type="evidence" value="ECO:0007669"/>
    <property type="project" value="InterPro"/>
</dbReference>
<dbReference type="PROSITE" id="PS51257">
    <property type="entry name" value="PROKAR_LIPOPROTEIN"/>
    <property type="match status" value="1"/>
</dbReference>
<feature type="chain" id="PRO_5042811751" description="Peptidase A1 domain-containing protein" evidence="2">
    <location>
        <begin position="19"/>
        <end position="399"/>
    </location>
</feature>
<reference evidence="4 5" key="1">
    <citation type="journal article" date="2023" name="Arcadia Sci">
        <title>De novo assembly of a long-read Amblyomma americanum tick genome.</title>
        <authorList>
            <person name="Chou S."/>
            <person name="Poskanzer K.E."/>
            <person name="Rollins M."/>
            <person name="Thuy-Boun P.S."/>
        </authorList>
    </citation>
    <scope>NUCLEOTIDE SEQUENCE [LARGE SCALE GENOMIC DNA]</scope>
    <source>
        <strain evidence="4">F_SG_1</strain>
        <tissue evidence="4">Salivary glands</tissue>
    </source>
</reference>
<evidence type="ECO:0000313" key="5">
    <source>
        <dbReference type="Proteomes" id="UP001321473"/>
    </source>
</evidence>
<dbReference type="InterPro" id="IPR001461">
    <property type="entry name" value="Aspartic_peptidase_A1"/>
</dbReference>
<dbReference type="PANTHER" id="PTHR47966">
    <property type="entry name" value="BETA-SITE APP-CLEAVING ENZYME, ISOFORM A-RELATED"/>
    <property type="match status" value="1"/>
</dbReference>
<evidence type="ECO:0000259" key="3">
    <source>
        <dbReference type="PROSITE" id="PS51767"/>
    </source>
</evidence>
<dbReference type="AlphaFoldDB" id="A0AAQ4EYJ6"/>
<evidence type="ECO:0000256" key="1">
    <source>
        <dbReference type="ARBA" id="ARBA00007447"/>
    </source>
</evidence>
<evidence type="ECO:0000313" key="4">
    <source>
        <dbReference type="EMBL" id="KAK8779916.1"/>
    </source>
</evidence>
<sequence length="399" mass="43981">MRFLACVLVLGAVGCCLGQSNGASQTGAQDGEIARSISVPISNHKNGTHAIQLKIGTPPQEFNVLIDTVGPTWLTAYNCTPTEPCSGRKKFNGINSASYGSEQKDEMAVFFRRIYCQRSVLCKVQRKPQVLTSKAIFHSGNVTGPLSRDVHQLGGVDIGQHSFINAETLNGVPSYQEYPFDGILGLRLGPHSLLREMARTGVITKPSVGLYFSSDENVTGEALFGGANENHYQGSLSFLDAESDRFQFRITRYDYDGMDRIFPREGDESTAILAPFDPFIRAPWNEIHPLNEWLGGMFKRNGRYEFHCSSTPADVIFTIASKQFVLRAEDYIMKVNTSDGIKCYSAFVTPKGYRRGDPSWQLGLPFLRRAYTVLEASLQNPARGRVGFAHVRGDGGIAA</sequence>
<dbReference type="Proteomes" id="UP001321473">
    <property type="component" value="Unassembled WGS sequence"/>
</dbReference>
<comment type="similarity">
    <text evidence="1">Belongs to the peptidase A1 family.</text>
</comment>
<dbReference type="SUPFAM" id="SSF50630">
    <property type="entry name" value="Acid proteases"/>
    <property type="match status" value="1"/>
</dbReference>
<feature type="domain" description="Peptidase A1" evidence="3">
    <location>
        <begin position="49"/>
        <end position="389"/>
    </location>
</feature>